<reference evidence="1 2" key="1">
    <citation type="submission" date="2018-06" db="EMBL/GenBank/DDBJ databases">
        <authorList>
            <consortium name="Pathogen Informatics"/>
            <person name="Doyle S."/>
        </authorList>
    </citation>
    <scope>NUCLEOTIDE SEQUENCE [LARGE SCALE GENOMIC DNA]</scope>
    <source>
        <strain evidence="1 2">NCTC12026</strain>
    </source>
</reference>
<accession>A0A379FZ55</accession>
<dbReference type="PANTHER" id="PTHR36154">
    <property type="entry name" value="DNA-BINDING TRANSCRIPTIONAL ACTIVATOR ALPA"/>
    <property type="match status" value="1"/>
</dbReference>
<dbReference type="Proteomes" id="UP000255129">
    <property type="component" value="Unassembled WGS sequence"/>
</dbReference>
<dbReference type="InterPro" id="IPR010260">
    <property type="entry name" value="AlpA"/>
</dbReference>
<evidence type="ECO:0000313" key="1">
    <source>
        <dbReference type="EMBL" id="SUC33967.1"/>
    </source>
</evidence>
<dbReference type="EMBL" id="UGUA01000002">
    <property type="protein sequence ID" value="SUC33967.1"/>
    <property type="molecule type" value="Genomic_DNA"/>
</dbReference>
<dbReference type="RefSeq" id="WP_115163809.1">
    <property type="nucleotide sequence ID" value="NZ_UGUA01000002.1"/>
</dbReference>
<proteinExistence type="predicted"/>
<organism evidence="1 2">
    <name type="scientific">Providencia rustigianii</name>
    <dbReference type="NCBI Taxonomy" id="158850"/>
    <lineage>
        <taxon>Bacteria</taxon>
        <taxon>Pseudomonadati</taxon>
        <taxon>Pseudomonadota</taxon>
        <taxon>Gammaproteobacteria</taxon>
        <taxon>Enterobacterales</taxon>
        <taxon>Morganellaceae</taxon>
        <taxon>Providencia</taxon>
    </lineage>
</organism>
<gene>
    <name evidence="1" type="ORF">NCTC12026_00296</name>
</gene>
<dbReference type="PANTHER" id="PTHR36154:SF1">
    <property type="entry name" value="DNA-BINDING TRANSCRIPTIONAL ACTIVATOR ALPA"/>
    <property type="match status" value="1"/>
</dbReference>
<dbReference type="Gene3D" id="1.10.238.160">
    <property type="match status" value="1"/>
</dbReference>
<protein>
    <submittedName>
        <fullName evidence="1">Predicted transcriptional regulator</fullName>
    </submittedName>
</protein>
<evidence type="ECO:0000313" key="2">
    <source>
        <dbReference type="Proteomes" id="UP000255129"/>
    </source>
</evidence>
<dbReference type="Pfam" id="PF05930">
    <property type="entry name" value="Phage_AlpA"/>
    <property type="match status" value="1"/>
</dbReference>
<dbReference type="InterPro" id="IPR052931">
    <property type="entry name" value="Prophage_regulatory_activator"/>
</dbReference>
<name>A0A379FZ55_9GAMM</name>
<dbReference type="AlphaFoldDB" id="A0A379FZ55"/>
<sequence>MPAISTPLKERLIRLPEVMRRTGFSKPYIYKLISDDKFPKQVKIGTRSIAFIESEVDEWVANKIAESRTGEVA</sequence>
<dbReference type="OrthoDB" id="5986966at2"/>